<dbReference type="OrthoDB" id="5062115at2759"/>
<evidence type="ECO:0000256" key="7">
    <source>
        <dbReference type="ARBA" id="ARBA00023157"/>
    </source>
</evidence>
<evidence type="ECO:0000256" key="6">
    <source>
        <dbReference type="ARBA" id="ARBA00023136"/>
    </source>
</evidence>
<evidence type="ECO:0000256" key="2">
    <source>
        <dbReference type="ARBA" id="ARBA00009657"/>
    </source>
</evidence>
<feature type="transmembrane region" description="Helical" evidence="9">
    <location>
        <begin position="327"/>
        <end position="347"/>
    </location>
</feature>
<keyword evidence="7" id="KW-1015">Disulfide bond</keyword>
<dbReference type="Gene3D" id="1.20.1250.20">
    <property type="entry name" value="MFS general substrate transporter like domains"/>
    <property type="match status" value="1"/>
</dbReference>
<keyword evidence="4 9" id="KW-0812">Transmembrane</keyword>
<evidence type="ECO:0000256" key="9">
    <source>
        <dbReference type="SAM" id="Phobius"/>
    </source>
</evidence>
<feature type="transmembrane region" description="Helical" evidence="9">
    <location>
        <begin position="545"/>
        <end position="563"/>
    </location>
</feature>
<feature type="transmembrane region" description="Helical" evidence="9">
    <location>
        <begin position="510"/>
        <end position="533"/>
    </location>
</feature>
<feature type="transmembrane region" description="Helical" evidence="9">
    <location>
        <begin position="224"/>
        <end position="250"/>
    </location>
</feature>
<evidence type="ECO:0000256" key="1">
    <source>
        <dbReference type="ARBA" id="ARBA00004651"/>
    </source>
</evidence>
<dbReference type="PROSITE" id="PS51465">
    <property type="entry name" value="KAZAL_2"/>
    <property type="match status" value="1"/>
</dbReference>
<evidence type="ECO:0000256" key="4">
    <source>
        <dbReference type="ARBA" id="ARBA00022692"/>
    </source>
</evidence>
<protein>
    <recommendedName>
        <fullName evidence="10">Kazal-like domain-containing protein</fullName>
    </recommendedName>
</protein>
<evidence type="ECO:0000256" key="3">
    <source>
        <dbReference type="ARBA" id="ARBA00022475"/>
    </source>
</evidence>
<feature type="compositionally biased region" description="Polar residues" evidence="8">
    <location>
        <begin position="1"/>
        <end position="14"/>
    </location>
</feature>
<dbReference type="GO" id="GO:0016323">
    <property type="term" value="C:basolateral plasma membrane"/>
    <property type="evidence" value="ECO:0007669"/>
    <property type="project" value="TreeGrafter"/>
</dbReference>
<feature type="transmembrane region" description="Helical" evidence="9">
    <location>
        <begin position="397"/>
        <end position="418"/>
    </location>
</feature>
<feature type="transmembrane region" description="Helical" evidence="9">
    <location>
        <begin position="117"/>
        <end position="139"/>
    </location>
</feature>
<sequence>MPKTPSSVVSSDNQHQNHPDNQIDDHEHLGTCGMGSWRPKWLQVFASPLFFTVNFTLIGIIQSLSGTYMMSNFSTLEKRFGFDSKMSSAILIADQVMEMLVSPFIGYLGTRFSRPRLLAFGQLVQALAMFINVLPYMVYGAGTHLLTDDSLLSVTLAKNETRYESCPADPTGIDCSGGKHSTVWPAFIILLVGGAVKGFGYTTFWVIGTPYIDDNVSKNNSPMYLSIITSLRLIGPAGGFLLSGLVLRFYENPFFDPGVNRRDPRFIGAWWIGFVAIGVLLLVASLPLFLFPPQFKSAHVKINNIRDNKTSLKGMLQSVKRLFKNKLFVFNLAGNVFRHTGFGGYYINKTKYIESQFRQTSSGASILTGTTSILPMTVGIMISGMIIKYIKPRPLTLVVYMFAVEWFANAGMFAGMFIGCPPLQLPPTLTVNNKFTLNAVCNDGCNCTTSVFTPICSADRVTTYFSPCYAGCTAIDRATQTMSGCECIGNGGVATAGYCPSDTANCDTLYIYLLVMTIGGIITSTASTGNILLTLRIGFGIHCTARAFITIGSLFDLGIIYNANLIQNFYDEPTGADVSDGEETDPKSDDRNDIRMT</sequence>
<dbReference type="Proteomes" id="UP000759131">
    <property type="component" value="Unassembled WGS sequence"/>
</dbReference>
<feature type="region of interest" description="Disordered" evidence="8">
    <location>
        <begin position="575"/>
        <end position="597"/>
    </location>
</feature>
<reference evidence="11" key="1">
    <citation type="submission" date="2020-11" db="EMBL/GenBank/DDBJ databases">
        <authorList>
            <person name="Tran Van P."/>
        </authorList>
    </citation>
    <scope>NUCLEOTIDE SEQUENCE</scope>
</reference>
<keyword evidence="12" id="KW-1185">Reference proteome</keyword>
<keyword evidence="6 9" id="KW-0472">Membrane</keyword>
<dbReference type="EMBL" id="OC868676">
    <property type="protein sequence ID" value="CAD7634163.1"/>
    <property type="molecule type" value="Genomic_DNA"/>
</dbReference>
<dbReference type="GO" id="GO:0043252">
    <property type="term" value="P:sodium-independent organic anion transport"/>
    <property type="evidence" value="ECO:0007669"/>
    <property type="project" value="TreeGrafter"/>
</dbReference>
<name>A0A7R9Q7R9_9ACAR</name>
<feature type="transmembrane region" description="Helical" evidence="9">
    <location>
        <begin position="44"/>
        <end position="69"/>
    </location>
</feature>
<gene>
    <name evidence="11" type="ORF">OSB1V03_LOCUS14559</name>
</gene>
<dbReference type="Pfam" id="PF03137">
    <property type="entry name" value="OATP"/>
    <property type="match status" value="1"/>
</dbReference>
<evidence type="ECO:0000259" key="10">
    <source>
        <dbReference type="PROSITE" id="PS51465"/>
    </source>
</evidence>
<feature type="transmembrane region" description="Helical" evidence="9">
    <location>
        <begin position="89"/>
        <end position="110"/>
    </location>
</feature>
<organism evidence="11">
    <name type="scientific">Medioppia subpectinata</name>
    <dbReference type="NCBI Taxonomy" id="1979941"/>
    <lineage>
        <taxon>Eukaryota</taxon>
        <taxon>Metazoa</taxon>
        <taxon>Ecdysozoa</taxon>
        <taxon>Arthropoda</taxon>
        <taxon>Chelicerata</taxon>
        <taxon>Arachnida</taxon>
        <taxon>Acari</taxon>
        <taxon>Acariformes</taxon>
        <taxon>Sarcoptiformes</taxon>
        <taxon>Oribatida</taxon>
        <taxon>Brachypylina</taxon>
        <taxon>Oppioidea</taxon>
        <taxon>Oppiidae</taxon>
        <taxon>Medioppia</taxon>
    </lineage>
</organism>
<feature type="region of interest" description="Disordered" evidence="8">
    <location>
        <begin position="1"/>
        <end position="25"/>
    </location>
</feature>
<dbReference type="EMBL" id="CAJPIZ010014101">
    <property type="protein sequence ID" value="CAG2114593.1"/>
    <property type="molecule type" value="Genomic_DNA"/>
</dbReference>
<dbReference type="InterPro" id="IPR004156">
    <property type="entry name" value="OATP"/>
</dbReference>
<keyword evidence="5 9" id="KW-1133">Transmembrane helix</keyword>
<dbReference type="PANTHER" id="PTHR11388">
    <property type="entry name" value="ORGANIC ANION TRANSPORTER"/>
    <property type="match status" value="1"/>
</dbReference>
<feature type="compositionally biased region" description="Basic and acidic residues" evidence="8">
    <location>
        <begin position="15"/>
        <end position="25"/>
    </location>
</feature>
<dbReference type="SUPFAM" id="SSF103473">
    <property type="entry name" value="MFS general substrate transporter"/>
    <property type="match status" value="1"/>
</dbReference>
<accession>A0A7R9Q7R9</accession>
<dbReference type="PANTHER" id="PTHR11388:SF76">
    <property type="entry name" value="SOLUTE CARRIER ORGANIC ANION TRANSPORTER FAMILY MEMBER"/>
    <property type="match status" value="1"/>
</dbReference>
<dbReference type="InterPro" id="IPR036259">
    <property type="entry name" value="MFS_trans_sf"/>
</dbReference>
<comment type="similarity">
    <text evidence="2">Belongs to the organo anion transporter (TC 2.A.60) family.</text>
</comment>
<dbReference type="AlphaFoldDB" id="A0A7R9Q7R9"/>
<dbReference type="CDD" id="cd17336">
    <property type="entry name" value="MFS_SLCO_OATP"/>
    <property type="match status" value="1"/>
</dbReference>
<feature type="transmembrane region" description="Helical" evidence="9">
    <location>
        <begin position="367"/>
        <end position="390"/>
    </location>
</feature>
<evidence type="ECO:0000313" key="11">
    <source>
        <dbReference type="EMBL" id="CAD7634163.1"/>
    </source>
</evidence>
<feature type="transmembrane region" description="Helical" evidence="9">
    <location>
        <begin position="186"/>
        <end position="212"/>
    </location>
</feature>
<evidence type="ECO:0000256" key="8">
    <source>
        <dbReference type="SAM" id="MobiDB-lite"/>
    </source>
</evidence>
<evidence type="ECO:0000256" key="5">
    <source>
        <dbReference type="ARBA" id="ARBA00022989"/>
    </source>
</evidence>
<feature type="compositionally biased region" description="Basic and acidic residues" evidence="8">
    <location>
        <begin position="584"/>
        <end position="597"/>
    </location>
</feature>
<feature type="domain" description="Kazal-like" evidence="10">
    <location>
        <begin position="435"/>
        <end position="489"/>
    </location>
</feature>
<dbReference type="InterPro" id="IPR002350">
    <property type="entry name" value="Kazal_dom"/>
</dbReference>
<keyword evidence="3" id="KW-1003">Cell membrane</keyword>
<feature type="transmembrane region" description="Helical" evidence="9">
    <location>
        <begin position="270"/>
        <end position="291"/>
    </location>
</feature>
<comment type="subcellular location">
    <subcellularLocation>
        <location evidence="1">Cell membrane</location>
        <topology evidence="1">Multi-pass membrane protein</topology>
    </subcellularLocation>
</comment>
<evidence type="ECO:0000313" key="12">
    <source>
        <dbReference type="Proteomes" id="UP000759131"/>
    </source>
</evidence>
<proteinExistence type="inferred from homology"/>
<dbReference type="GO" id="GO:0015347">
    <property type="term" value="F:sodium-independent organic anion transmembrane transporter activity"/>
    <property type="evidence" value="ECO:0007669"/>
    <property type="project" value="TreeGrafter"/>
</dbReference>